<evidence type="ECO:0000256" key="3">
    <source>
        <dbReference type="ARBA" id="ARBA00023002"/>
    </source>
</evidence>
<protein>
    <submittedName>
        <fullName evidence="6">FMNH2-dependent dimethyl sulfone monooxygenase</fullName>
    </submittedName>
</protein>
<dbReference type="RefSeq" id="WP_343071368.1">
    <property type="nucleotide sequence ID" value="NZ_JACHIV010000001.1"/>
</dbReference>
<organism evidence="6 7">
    <name type="scientific">Saccharopolyspora gloriosae</name>
    <dbReference type="NCBI Taxonomy" id="455344"/>
    <lineage>
        <taxon>Bacteria</taxon>
        <taxon>Bacillati</taxon>
        <taxon>Actinomycetota</taxon>
        <taxon>Actinomycetes</taxon>
        <taxon>Pseudonocardiales</taxon>
        <taxon>Pseudonocardiaceae</taxon>
        <taxon>Saccharopolyspora</taxon>
    </lineage>
</organism>
<dbReference type="GO" id="GO:0008726">
    <property type="term" value="F:alkanesulfonate monooxygenase activity"/>
    <property type="evidence" value="ECO:0007669"/>
    <property type="project" value="TreeGrafter"/>
</dbReference>
<dbReference type="PANTHER" id="PTHR42847">
    <property type="entry name" value="ALKANESULFONATE MONOOXYGENASE"/>
    <property type="match status" value="1"/>
</dbReference>
<dbReference type="AlphaFoldDB" id="A0A840ND12"/>
<reference evidence="6 7" key="1">
    <citation type="submission" date="2020-08" db="EMBL/GenBank/DDBJ databases">
        <title>Sequencing the genomes of 1000 actinobacteria strains.</title>
        <authorList>
            <person name="Klenk H.-P."/>
        </authorList>
    </citation>
    <scope>NUCLEOTIDE SEQUENCE [LARGE SCALE GENOMIC DNA]</scope>
    <source>
        <strain evidence="6 7">DSM 45582</strain>
    </source>
</reference>
<sequence length="374" mass="41593">MSADSPAEPLKFAYWVPNVSGGLVTSKIEQRTNFGFEYNKELAVLAERSGFEYALSQVRYASSYGAAQQHDPAAFSLGLLLATERLKLIVAAHPGLWHPAILAKFGITADILSEGRFAVNIVSGWLKEEFTGLGEPWLEHDERYRRTEEFIRVLRGLWTESNFDLAGDFYQIRDFSLRPQPFDVPGRPHPEIFQGGNSSAARTLAGRVSDWYFSNGKDFDGFSEQVADVREGAAANGRTVRFGLNGFLIARETQSEAKAVLKEIVDKADVDAVEGFRKSVRQAGKSTSDGKGMWADSEFADLVQYNDGFRTGLIGTPEQIAHRIIEYKKRGANLLLLGFLHYLEDVEHFGKHVLPIVRELEADLDRTGDPIGVS</sequence>
<dbReference type="Pfam" id="PF00296">
    <property type="entry name" value="Bac_luciferase"/>
    <property type="match status" value="1"/>
</dbReference>
<evidence type="ECO:0000256" key="1">
    <source>
        <dbReference type="ARBA" id="ARBA00022630"/>
    </source>
</evidence>
<keyword evidence="2" id="KW-0288">FMN</keyword>
<dbReference type="PANTHER" id="PTHR42847:SF4">
    <property type="entry name" value="ALKANESULFONATE MONOOXYGENASE-RELATED"/>
    <property type="match status" value="1"/>
</dbReference>
<dbReference type="Proteomes" id="UP000580474">
    <property type="component" value="Unassembled WGS sequence"/>
</dbReference>
<keyword evidence="3" id="KW-0560">Oxidoreductase</keyword>
<evidence type="ECO:0000313" key="7">
    <source>
        <dbReference type="Proteomes" id="UP000580474"/>
    </source>
</evidence>
<dbReference type="EMBL" id="JACHIV010000001">
    <property type="protein sequence ID" value="MBB5069494.1"/>
    <property type="molecule type" value="Genomic_DNA"/>
</dbReference>
<proteinExistence type="predicted"/>
<keyword evidence="4 6" id="KW-0503">Monooxygenase</keyword>
<dbReference type="SUPFAM" id="SSF51679">
    <property type="entry name" value="Bacterial luciferase-like"/>
    <property type="match status" value="1"/>
</dbReference>
<dbReference type="GO" id="GO:0046306">
    <property type="term" value="P:alkanesulfonate catabolic process"/>
    <property type="evidence" value="ECO:0007669"/>
    <property type="project" value="TreeGrafter"/>
</dbReference>
<accession>A0A840ND12</accession>
<dbReference type="InterPro" id="IPR036661">
    <property type="entry name" value="Luciferase-like_sf"/>
</dbReference>
<dbReference type="InterPro" id="IPR050172">
    <property type="entry name" value="SsuD_RutA_monooxygenase"/>
</dbReference>
<dbReference type="NCBIfam" id="TIGR04021">
    <property type="entry name" value="LLM_DMSO2_sfnG"/>
    <property type="match status" value="1"/>
</dbReference>
<keyword evidence="7" id="KW-1185">Reference proteome</keyword>
<dbReference type="Gene3D" id="3.20.20.30">
    <property type="entry name" value="Luciferase-like domain"/>
    <property type="match status" value="1"/>
</dbReference>
<evidence type="ECO:0000313" key="6">
    <source>
        <dbReference type="EMBL" id="MBB5069494.1"/>
    </source>
</evidence>
<feature type="domain" description="Luciferase-like" evidence="5">
    <location>
        <begin position="11"/>
        <end position="333"/>
    </location>
</feature>
<evidence type="ECO:0000256" key="2">
    <source>
        <dbReference type="ARBA" id="ARBA00022643"/>
    </source>
</evidence>
<comment type="caution">
    <text evidence="6">The sequence shown here is derived from an EMBL/GenBank/DDBJ whole genome shotgun (WGS) entry which is preliminary data.</text>
</comment>
<dbReference type="InterPro" id="IPR024014">
    <property type="entry name" value="DMSO2_SphG"/>
</dbReference>
<gene>
    <name evidence="6" type="ORF">BJ969_002582</name>
</gene>
<name>A0A840ND12_9PSEU</name>
<evidence type="ECO:0000259" key="5">
    <source>
        <dbReference type="Pfam" id="PF00296"/>
    </source>
</evidence>
<keyword evidence="1" id="KW-0285">Flavoprotein</keyword>
<dbReference type="CDD" id="cd01094">
    <property type="entry name" value="Alkanesulfonate_monoxygenase"/>
    <property type="match status" value="1"/>
</dbReference>
<dbReference type="InterPro" id="IPR011251">
    <property type="entry name" value="Luciferase-like_dom"/>
</dbReference>
<evidence type="ECO:0000256" key="4">
    <source>
        <dbReference type="ARBA" id="ARBA00023033"/>
    </source>
</evidence>